<evidence type="ECO:0000313" key="4">
    <source>
        <dbReference type="Proteomes" id="UP000190637"/>
    </source>
</evidence>
<dbReference type="SUPFAM" id="SSF52266">
    <property type="entry name" value="SGNH hydrolase"/>
    <property type="match status" value="1"/>
</dbReference>
<evidence type="ECO:0000259" key="2">
    <source>
        <dbReference type="Pfam" id="PF13472"/>
    </source>
</evidence>
<dbReference type="STRING" id="1122192.SAMN02745673_04208"/>
<sequence length="310" mass="32107">MTPRRWASAMAAAALTLLAGCTAASEGPSTAPSDLPRHYLSLGDSLAVGARPDGTGGLVETDEGYPDVLARTLRERLPSLEHERLGCSGEDSASFLGGGAPGCDHPAGSQLAAAEGFLREHRDRTTLVTIDIGANDVMRCASLTEGLSSARIDETCVREGLSAVERNVPQIAERLRAAAGEDVPIVGMTYYNPFLAVLLLDGAGTAAPPLAEGRAPGELARYSADVVAELNATLTDAYASAGIEVADVAAAFDSDDFQVPADSETGLPANAQLICDTTWMCDIGVGPDIHPRPSGAERIARTFADTLEGT</sequence>
<dbReference type="Pfam" id="PF13472">
    <property type="entry name" value="Lipase_GDSL_2"/>
    <property type="match status" value="1"/>
</dbReference>
<dbReference type="Gene3D" id="3.40.50.1110">
    <property type="entry name" value="SGNH hydrolase"/>
    <property type="match status" value="1"/>
</dbReference>
<feature type="domain" description="SGNH hydrolase-type esterase" evidence="2">
    <location>
        <begin position="42"/>
        <end position="297"/>
    </location>
</feature>
<dbReference type="Proteomes" id="UP000190637">
    <property type="component" value="Unassembled WGS sequence"/>
</dbReference>
<dbReference type="EMBL" id="FUWS01000012">
    <property type="protein sequence ID" value="SKA33463.1"/>
    <property type="molecule type" value="Genomic_DNA"/>
</dbReference>
<dbReference type="PROSITE" id="PS51257">
    <property type="entry name" value="PROKAR_LIPOPROTEIN"/>
    <property type="match status" value="1"/>
</dbReference>
<feature type="signal peptide" evidence="1">
    <location>
        <begin position="1"/>
        <end position="24"/>
    </location>
</feature>
<keyword evidence="1" id="KW-0732">Signal</keyword>
<dbReference type="AlphaFoldDB" id="A0A1T4SZ08"/>
<accession>A0A1T4SZ08</accession>
<organism evidence="3 4">
    <name type="scientific">Marinactinospora thermotolerans DSM 45154</name>
    <dbReference type="NCBI Taxonomy" id="1122192"/>
    <lineage>
        <taxon>Bacteria</taxon>
        <taxon>Bacillati</taxon>
        <taxon>Actinomycetota</taxon>
        <taxon>Actinomycetes</taxon>
        <taxon>Streptosporangiales</taxon>
        <taxon>Nocardiopsidaceae</taxon>
        <taxon>Marinactinospora</taxon>
    </lineage>
</organism>
<dbReference type="RefSeq" id="WP_235001127.1">
    <property type="nucleotide sequence ID" value="NZ_FUWS01000012.1"/>
</dbReference>
<proteinExistence type="predicted"/>
<evidence type="ECO:0000313" key="3">
    <source>
        <dbReference type="EMBL" id="SKA33463.1"/>
    </source>
</evidence>
<protein>
    <submittedName>
        <fullName evidence="3">Lysophospholipase L1</fullName>
    </submittedName>
</protein>
<dbReference type="InterPro" id="IPR036514">
    <property type="entry name" value="SGNH_hydro_sf"/>
</dbReference>
<keyword evidence="4" id="KW-1185">Reference proteome</keyword>
<dbReference type="InterPro" id="IPR013830">
    <property type="entry name" value="SGNH_hydro"/>
</dbReference>
<feature type="chain" id="PRO_5013024334" evidence="1">
    <location>
        <begin position="25"/>
        <end position="310"/>
    </location>
</feature>
<reference evidence="3 4" key="1">
    <citation type="submission" date="2017-02" db="EMBL/GenBank/DDBJ databases">
        <authorList>
            <person name="Peterson S.W."/>
        </authorList>
    </citation>
    <scope>NUCLEOTIDE SEQUENCE [LARGE SCALE GENOMIC DNA]</scope>
    <source>
        <strain evidence="3 4">DSM 45154</strain>
    </source>
</reference>
<gene>
    <name evidence="3" type="ORF">SAMN02745673_04208</name>
</gene>
<evidence type="ECO:0000256" key="1">
    <source>
        <dbReference type="SAM" id="SignalP"/>
    </source>
</evidence>
<name>A0A1T4SZ08_9ACTN</name>